<dbReference type="Proteomes" id="UP000321306">
    <property type="component" value="Unassembled WGS sequence"/>
</dbReference>
<dbReference type="Gene3D" id="1.20.120.450">
    <property type="entry name" value="dinb family like domain"/>
    <property type="match status" value="1"/>
</dbReference>
<comment type="caution">
    <text evidence="1">The sequence shown here is derived from an EMBL/GenBank/DDBJ whole genome shotgun (WGS) entry which is preliminary data.</text>
</comment>
<sequence length="145" mass="16170">MNHNFWLNELGTLEAGILSDLHQHWVEKPEFKPHAGADSLLALVRRLCALPEAYALMLSGASDEDVLRTAQGDQDAHTPEALAKYLQVGLLAFRSAFLRLPEIDMKTRELRNALGEPKTAVALTMELINRMHALRAELGLYLKLA</sequence>
<accession>A0A511MYN4</accession>
<dbReference type="EMBL" id="BJXB01000003">
    <property type="protein sequence ID" value="GEM45398.1"/>
    <property type="molecule type" value="Genomic_DNA"/>
</dbReference>
<proteinExistence type="predicted"/>
<dbReference type="RefSeq" id="WP_146882858.1">
    <property type="nucleotide sequence ID" value="NZ_BJXB01000003.1"/>
</dbReference>
<reference evidence="1 2" key="1">
    <citation type="submission" date="2019-07" db="EMBL/GenBank/DDBJ databases">
        <title>Whole genome shotgun sequence of Deinococcus cellulosilyticus NBRC 106333.</title>
        <authorList>
            <person name="Hosoyama A."/>
            <person name="Uohara A."/>
            <person name="Ohji S."/>
            <person name="Ichikawa N."/>
        </authorList>
    </citation>
    <scope>NUCLEOTIDE SEQUENCE [LARGE SCALE GENOMIC DNA]</scope>
    <source>
        <strain evidence="1 2">NBRC 106333</strain>
    </source>
</reference>
<evidence type="ECO:0000313" key="1">
    <source>
        <dbReference type="EMBL" id="GEM45398.1"/>
    </source>
</evidence>
<name>A0A511MYN4_DEIC1</name>
<dbReference type="OrthoDB" id="9833634at2"/>
<evidence type="ECO:0000313" key="2">
    <source>
        <dbReference type="Proteomes" id="UP000321306"/>
    </source>
</evidence>
<dbReference type="AlphaFoldDB" id="A0A511MYN4"/>
<gene>
    <name evidence="1" type="ORF">DC3_10330</name>
</gene>
<protein>
    <submittedName>
        <fullName evidence="1">Uncharacterized protein</fullName>
    </submittedName>
</protein>
<organism evidence="1 2">
    <name type="scientific">Deinococcus cellulosilyticus (strain DSM 18568 / NBRC 106333 / KACC 11606 / 5516J-15)</name>
    <dbReference type="NCBI Taxonomy" id="1223518"/>
    <lineage>
        <taxon>Bacteria</taxon>
        <taxon>Thermotogati</taxon>
        <taxon>Deinococcota</taxon>
        <taxon>Deinococci</taxon>
        <taxon>Deinococcales</taxon>
        <taxon>Deinococcaceae</taxon>
        <taxon>Deinococcus</taxon>
    </lineage>
</organism>
<dbReference type="InterPro" id="IPR034660">
    <property type="entry name" value="DinB/YfiT-like"/>
</dbReference>
<keyword evidence="2" id="KW-1185">Reference proteome</keyword>